<organism evidence="6 7">
    <name type="scientific">Populus tomentosa</name>
    <name type="common">Chinese white poplar</name>
    <dbReference type="NCBI Taxonomy" id="118781"/>
    <lineage>
        <taxon>Eukaryota</taxon>
        <taxon>Viridiplantae</taxon>
        <taxon>Streptophyta</taxon>
        <taxon>Embryophyta</taxon>
        <taxon>Tracheophyta</taxon>
        <taxon>Spermatophyta</taxon>
        <taxon>Magnoliopsida</taxon>
        <taxon>eudicotyledons</taxon>
        <taxon>Gunneridae</taxon>
        <taxon>Pentapetalae</taxon>
        <taxon>rosids</taxon>
        <taxon>fabids</taxon>
        <taxon>Malpighiales</taxon>
        <taxon>Salicaceae</taxon>
        <taxon>Saliceae</taxon>
        <taxon>Populus</taxon>
    </lineage>
</organism>
<dbReference type="FunFam" id="1.10.10.10:FF:000322">
    <property type="entry name" value="Probable disease resistance protein At1g63360"/>
    <property type="match status" value="1"/>
</dbReference>
<evidence type="ECO:0000313" key="7">
    <source>
        <dbReference type="Proteomes" id="UP000886885"/>
    </source>
</evidence>
<evidence type="ECO:0000256" key="1">
    <source>
        <dbReference type="ARBA" id="ARBA00022737"/>
    </source>
</evidence>
<evidence type="ECO:0000256" key="2">
    <source>
        <dbReference type="ARBA" id="ARBA00022821"/>
    </source>
</evidence>
<evidence type="ECO:0008006" key="8">
    <source>
        <dbReference type="Google" id="ProtNLM"/>
    </source>
</evidence>
<sequence length="719" mass="82432">MSIEGDPEKVVSTLKNRLYQAIDLTAGGIDERMKENELVLNFRITEAKLEKLKNLLSGHKRWEDTVVKEFSVLRLQIHKTLSLAKNHADGARQNANTIKDSLSLVDRELDNLIDRLQPLLPLFPEKSDSESREKIKPYKVAQERKVLKEWKELEVERFILESSAMLNLQASYHNLESLELKLCFLFLSVFPEDAVIKKRPLIYWWIGEGLITAKERNTAEEEGERVFQELIELDLIVPFHERPDKPSPFVNACKMHPWIRHMAISLAQEADLFGFDSSGTPSYGSDRSRRACLVLSSDRSSSGSTPNEENLLTVFNVSEQYLNFSLDWLLKLRKVAVLQLGRWHYNLPVPQIEVENEELGRWHHSPVHHIEVENEVFLKGLWAQKHLKYLCLRGISLITTLPSSIGELFSLEILDLKACHNLEELPSEIGSLTSLTHLDVSDCPFLESMPKELQKLTRLQVLKGFVIGNSKRTPCKIADLADLKELRRLSIYIGNEAVVKEGEFAKLKAIEKLRCLTMWWGVKVSPETSRVKPEEKSPKLIALTDLSFPPGLEKLDLRGIPQPNPLKELKSGSLKQLKKLYIRGGKLQKLNHGEKDDHAWEVKILRLRYLKDFKIDKKSLKQLFPKLDYLDVICDQSGDQKTTYKEDFVLRNRNEIGEFFEEKGNSEEEQKNAMPAEKEIREEGKSAESVVIDKGKGKEIMSESAVEKASSSRDHHHSQ</sequence>
<dbReference type="Pfam" id="PF23559">
    <property type="entry name" value="WHD_DRP"/>
    <property type="match status" value="1"/>
</dbReference>
<dbReference type="PANTHER" id="PTHR23155">
    <property type="entry name" value="DISEASE RESISTANCE PROTEIN RP"/>
    <property type="match status" value="1"/>
</dbReference>
<dbReference type="InterPro" id="IPR044974">
    <property type="entry name" value="Disease_R_plants"/>
</dbReference>
<dbReference type="InterPro" id="IPR058922">
    <property type="entry name" value="WHD_DRP"/>
</dbReference>
<reference evidence="6" key="1">
    <citation type="journal article" date="2020" name="bioRxiv">
        <title>Hybrid origin of Populus tomentosa Carr. identified through genome sequencing and phylogenomic analysis.</title>
        <authorList>
            <person name="An X."/>
            <person name="Gao K."/>
            <person name="Chen Z."/>
            <person name="Li J."/>
            <person name="Yang X."/>
            <person name="Yang X."/>
            <person name="Zhou J."/>
            <person name="Guo T."/>
            <person name="Zhao T."/>
            <person name="Huang S."/>
            <person name="Miao D."/>
            <person name="Khan W.U."/>
            <person name="Rao P."/>
            <person name="Ye M."/>
            <person name="Lei B."/>
            <person name="Liao W."/>
            <person name="Wang J."/>
            <person name="Ji L."/>
            <person name="Li Y."/>
            <person name="Guo B."/>
            <person name="Mustafa N.S."/>
            <person name="Li S."/>
            <person name="Yun Q."/>
            <person name="Keller S.R."/>
            <person name="Mao J."/>
            <person name="Zhang R."/>
            <person name="Strauss S.H."/>
        </authorList>
    </citation>
    <scope>NUCLEOTIDE SEQUENCE</scope>
    <source>
        <strain evidence="6">GM15</strain>
        <tissue evidence="6">Leaf</tissue>
    </source>
</reference>
<dbReference type="EMBL" id="JAAWWB010000038">
    <property type="protein sequence ID" value="KAG6737536.1"/>
    <property type="molecule type" value="Genomic_DNA"/>
</dbReference>
<dbReference type="Pfam" id="PF23598">
    <property type="entry name" value="LRR_14"/>
    <property type="match status" value="1"/>
</dbReference>
<evidence type="ECO:0000259" key="4">
    <source>
        <dbReference type="Pfam" id="PF23559"/>
    </source>
</evidence>
<accession>A0A8X7XSB2</accession>
<dbReference type="InterPro" id="IPR055414">
    <property type="entry name" value="LRR_R13L4/SHOC2-like"/>
</dbReference>
<name>A0A8X7XSB2_POPTO</name>
<gene>
    <name evidence="6" type="ORF">POTOM_059063</name>
</gene>
<dbReference type="AlphaFoldDB" id="A0A8X7XSB2"/>
<feature type="domain" description="Disease resistance R13L4/SHOC-2-like LRR" evidence="5">
    <location>
        <begin position="372"/>
        <end position="582"/>
    </location>
</feature>
<feature type="compositionally biased region" description="Basic and acidic residues" evidence="3">
    <location>
        <begin position="662"/>
        <end position="701"/>
    </location>
</feature>
<comment type="caution">
    <text evidence="6">The sequence shown here is derived from an EMBL/GenBank/DDBJ whole genome shotgun (WGS) entry which is preliminary data.</text>
</comment>
<evidence type="ECO:0000313" key="6">
    <source>
        <dbReference type="EMBL" id="KAG6737536.1"/>
    </source>
</evidence>
<dbReference type="Proteomes" id="UP000886885">
    <property type="component" value="Chromosome 19D"/>
</dbReference>
<feature type="domain" description="Disease resistance protein winged helix" evidence="4">
    <location>
        <begin position="189"/>
        <end position="263"/>
    </location>
</feature>
<dbReference type="OrthoDB" id="1934998at2759"/>
<keyword evidence="2" id="KW-0611">Plant defense</keyword>
<proteinExistence type="predicted"/>
<protein>
    <recommendedName>
        <fullName evidence="8">Disease resistance RPP13-like protein 4</fullName>
    </recommendedName>
</protein>
<evidence type="ECO:0000256" key="3">
    <source>
        <dbReference type="SAM" id="MobiDB-lite"/>
    </source>
</evidence>
<keyword evidence="1" id="KW-0677">Repeat</keyword>
<dbReference type="GO" id="GO:0098542">
    <property type="term" value="P:defense response to other organism"/>
    <property type="evidence" value="ECO:0007669"/>
    <property type="project" value="TreeGrafter"/>
</dbReference>
<feature type="region of interest" description="Disordered" evidence="3">
    <location>
        <begin position="662"/>
        <end position="719"/>
    </location>
</feature>
<dbReference type="PANTHER" id="PTHR23155:SF1076">
    <property type="entry name" value="LEUCINE-RICH REPEAT (LRR) FAMILY PROTEIN-RELATED"/>
    <property type="match status" value="1"/>
</dbReference>
<evidence type="ECO:0000259" key="5">
    <source>
        <dbReference type="Pfam" id="PF23598"/>
    </source>
</evidence>
<keyword evidence="7" id="KW-1185">Reference proteome</keyword>